<evidence type="ECO:0000313" key="3">
    <source>
        <dbReference type="Proteomes" id="UP001162031"/>
    </source>
</evidence>
<evidence type="ECO:0000313" key="2">
    <source>
        <dbReference type="EMBL" id="CAI5721014.1"/>
    </source>
</evidence>
<sequence>MKLLYLRALVVSGVLTAMFYDACGGSEREAPAPGAHALDHETVKTALSAQATTSAEQEDRGWKNVDVVSFLHGLGPAKFERDFLASTTARVGYIFKRGGVREIRAPFFFDGTDERVVSWMAFCLFPHLVASRKPDVLTVDYIASILAELDPLRAAAVLQHARKGEGTEAWAHDVEAALPGWHKAALRQRGYSDSPLVKSKYEKHALKLAFYTKVVQLSSYSEWLFKPTAKKRVTSQLKKDIADELRILPIADAAIVVQVAKEATETRQLALYARKQLFGRLNGASIDPDDLEKGWLPAANYFGGNGYGKLVKAFVDDYKKWYMWMNPMFG</sequence>
<dbReference type="EMBL" id="CANTFL010000334">
    <property type="protein sequence ID" value="CAI5721014.1"/>
    <property type="molecule type" value="Genomic_DNA"/>
</dbReference>
<gene>
    <name evidence="2" type="ORF">HBR001_LOCUS2522</name>
</gene>
<proteinExistence type="predicted"/>
<reference evidence="2" key="1">
    <citation type="submission" date="2022-12" db="EMBL/GenBank/DDBJ databases">
        <authorList>
            <person name="Webb A."/>
        </authorList>
    </citation>
    <scope>NUCLEOTIDE SEQUENCE</scope>
    <source>
        <strain evidence="2">Hp1</strain>
    </source>
</reference>
<protein>
    <recommendedName>
        <fullName evidence="4">RxLR effector candidate protein</fullName>
    </recommendedName>
</protein>
<accession>A0AAV0TI09</accession>
<dbReference type="Proteomes" id="UP001162031">
    <property type="component" value="Unassembled WGS sequence"/>
</dbReference>
<dbReference type="AlphaFoldDB" id="A0AAV0TI09"/>
<feature type="chain" id="PRO_5043976190" description="RxLR effector candidate protein" evidence="1">
    <location>
        <begin position="25"/>
        <end position="330"/>
    </location>
</feature>
<comment type="caution">
    <text evidence="2">The sequence shown here is derived from an EMBL/GenBank/DDBJ whole genome shotgun (WGS) entry which is preliminary data.</text>
</comment>
<keyword evidence="1" id="KW-0732">Signal</keyword>
<evidence type="ECO:0008006" key="4">
    <source>
        <dbReference type="Google" id="ProtNLM"/>
    </source>
</evidence>
<feature type="signal peptide" evidence="1">
    <location>
        <begin position="1"/>
        <end position="24"/>
    </location>
</feature>
<name>A0AAV0TI09_HYABA</name>
<keyword evidence="3" id="KW-1185">Reference proteome</keyword>
<evidence type="ECO:0000256" key="1">
    <source>
        <dbReference type="SAM" id="SignalP"/>
    </source>
</evidence>
<organism evidence="2 3">
    <name type="scientific">Hyaloperonospora brassicae</name>
    <name type="common">Brassica downy mildew</name>
    <name type="synonym">Peronospora brassicae</name>
    <dbReference type="NCBI Taxonomy" id="162125"/>
    <lineage>
        <taxon>Eukaryota</taxon>
        <taxon>Sar</taxon>
        <taxon>Stramenopiles</taxon>
        <taxon>Oomycota</taxon>
        <taxon>Peronosporomycetes</taxon>
        <taxon>Peronosporales</taxon>
        <taxon>Peronosporaceae</taxon>
        <taxon>Hyaloperonospora</taxon>
    </lineage>
</organism>